<dbReference type="HOGENOM" id="CLU_2392985_0_0_2"/>
<dbReference type="KEGG" id="nga:Ngar_c09190"/>
<dbReference type="RefSeq" id="WP_015018406.1">
    <property type="nucleotide sequence ID" value="NC_018719.1"/>
</dbReference>
<dbReference type="InterPro" id="IPR010095">
    <property type="entry name" value="Cas12f1-like_TNB"/>
</dbReference>
<accession>K0I959</accession>
<organism evidence="3 4">
    <name type="scientific">Nitrososphaera gargensis (strain Ga9.2)</name>
    <dbReference type="NCBI Taxonomy" id="1237085"/>
    <lineage>
        <taxon>Archaea</taxon>
        <taxon>Nitrososphaerota</taxon>
        <taxon>Nitrososphaeria</taxon>
        <taxon>Nitrososphaerales</taxon>
        <taxon>Nitrososphaeraceae</taxon>
        <taxon>Nitrososphaera</taxon>
    </lineage>
</organism>
<reference evidence="3 4" key="1">
    <citation type="journal article" date="2012" name="Environ. Microbiol.">
        <title>The genome of the ammonia-oxidizing Candidatus Nitrososphaera gargensis: insights into metabolic versatility and environmental adaptations.</title>
        <authorList>
            <person name="Spang A."/>
            <person name="Poehlein A."/>
            <person name="Offre P."/>
            <person name="Zumbragel S."/>
            <person name="Haider S."/>
            <person name="Rychlik N."/>
            <person name="Nowka B."/>
            <person name="Schmeisser C."/>
            <person name="Lebedeva E.V."/>
            <person name="Rattei T."/>
            <person name="Bohm C."/>
            <person name="Schmid M."/>
            <person name="Galushko A."/>
            <person name="Hatzenpichler R."/>
            <person name="Weinmaier T."/>
            <person name="Daniel R."/>
            <person name="Schleper C."/>
            <person name="Spieck E."/>
            <person name="Streit W."/>
            <person name="Wagner M."/>
        </authorList>
    </citation>
    <scope>NUCLEOTIDE SEQUENCE [LARGE SCALE GENOMIC DNA]</scope>
    <source>
        <strain evidence="4">Ga9.2</strain>
    </source>
</reference>
<dbReference type="OrthoDB" id="33505at2157"/>
<sequence>MITVDPRGTSQKCSRCGVEKAKEEERFDLSVRIFVCHSCGLVIDRDLNAAKNIEKRGLEQTLAETEPLLVRHQRQRISKFQSRKQEAREFIRG</sequence>
<dbReference type="AlphaFoldDB" id="K0I959"/>
<dbReference type="InParanoid" id="K0I959"/>
<keyword evidence="1" id="KW-0238">DNA-binding</keyword>
<dbReference type="GO" id="GO:0003677">
    <property type="term" value="F:DNA binding"/>
    <property type="evidence" value="ECO:0007669"/>
    <property type="project" value="UniProtKB-KW"/>
</dbReference>
<keyword evidence="4" id="KW-1185">Reference proteome</keyword>
<dbReference type="GeneID" id="13795314"/>
<evidence type="ECO:0000313" key="3">
    <source>
        <dbReference type="EMBL" id="AFU57861.1"/>
    </source>
</evidence>
<gene>
    <name evidence="3" type="ordered locus">Ngar_c09190</name>
</gene>
<dbReference type="BioCyc" id="CNIT1237085:G1324-917-MONOMER"/>
<evidence type="ECO:0000259" key="2">
    <source>
        <dbReference type="Pfam" id="PF07282"/>
    </source>
</evidence>
<dbReference type="STRING" id="1237085.Ngar_c09190"/>
<dbReference type="Proteomes" id="UP000008037">
    <property type="component" value="Chromosome"/>
</dbReference>
<evidence type="ECO:0000256" key="1">
    <source>
        <dbReference type="ARBA" id="ARBA00023125"/>
    </source>
</evidence>
<dbReference type="Pfam" id="PF07282">
    <property type="entry name" value="Cas12f1-like_TNB"/>
    <property type="match status" value="1"/>
</dbReference>
<protein>
    <submittedName>
        <fullName evidence="3">Putative transposase IS605 OrfB family</fullName>
    </submittedName>
</protein>
<feature type="domain" description="Cas12f1-like TNB" evidence="2">
    <location>
        <begin position="2"/>
        <end position="53"/>
    </location>
</feature>
<evidence type="ECO:0000313" key="4">
    <source>
        <dbReference type="Proteomes" id="UP000008037"/>
    </source>
</evidence>
<dbReference type="EMBL" id="CP002408">
    <property type="protein sequence ID" value="AFU57861.1"/>
    <property type="molecule type" value="Genomic_DNA"/>
</dbReference>
<name>K0I959_NITGG</name>
<proteinExistence type="predicted"/>